<dbReference type="Proteomes" id="UP000182002">
    <property type="component" value="Unassembled WGS sequence"/>
</dbReference>
<organism evidence="2 3">
    <name type="scientific">Candidatus Wolfebacteria bacterium RBG_13_41_7</name>
    <dbReference type="NCBI Taxonomy" id="1802554"/>
    <lineage>
        <taxon>Bacteria</taxon>
        <taxon>Candidatus Wolfeibacteriota</taxon>
    </lineage>
</organism>
<sequence length="140" mass="15132">MKKIFHAFILISTVLIVFSAPAKLFAEAETSSQQIVVDYKYPWAGATSPADFISRFYTIALGIVGGAALGVLVYGAILWTVSGAISTKQDAIEWIWAAIWGIILLLGAYLILNTINPDLVELKDPDKLKVNSTLFEGGSP</sequence>
<dbReference type="EMBL" id="MGIO01000019">
    <property type="protein sequence ID" value="OGM89703.1"/>
    <property type="molecule type" value="Genomic_DNA"/>
</dbReference>
<comment type="caution">
    <text evidence="2">The sequence shown here is derived from an EMBL/GenBank/DDBJ whole genome shotgun (WGS) entry which is preliminary data.</text>
</comment>
<evidence type="ECO:0000313" key="3">
    <source>
        <dbReference type="Proteomes" id="UP000182002"/>
    </source>
</evidence>
<accession>A0A1F8DM43</accession>
<keyword evidence="1" id="KW-1133">Transmembrane helix</keyword>
<feature type="transmembrane region" description="Helical" evidence="1">
    <location>
        <begin position="56"/>
        <end position="79"/>
    </location>
</feature>
<evidence type="ECO:0000256" key="1">
    <source>
        <dbReference type="SAM" id="Phobius"/>
    </source>
</evidence>
<feature type="transmembrane region" description="Helical" evidence="1">
    <location>
        <begin position="91"/>
        <end position="112"/>
    </location>
</feature>
<proteinExistence type="predicted"/>
<gene>
    <name evidence="2" type="ORF">A3J77_01760</name>
</gene>
<evidence type="ECO:0000313" key="2">
    <source>
        <dbReference type="EMBL" id="OGM89703.1"/>
    </source>
</evidence>
<reference evidence="2 3" key="1">
    <citation type="journal article" date="2016" name="Nat. Commun.">
        <title>Thousands of microbial genomes shed light on interconnected biogeochemical processes in an aquifer system.</title>
        <authorList>
            <person name="Anantharaman K."/>
            <person name="Brown C.T."/>
            <person name="Hug L.A."/>
            <person name="Sharon I."/>
            <person name="Castelle C.J."/>
            <person name="Probst A.J."/>
            <person name="Thomas B.C."/>
            <person name="Singh A."/>
            <person name="Wilkins M.J."/>
            <person name="Karaoz U."/>
            <person name="Brodie E.L."/>
            <person name="Williams K.H."/>
            <person name="Hubbard S.S."/>
            <person name="Banfield J.F."/>
        </authorList>
    </citation>
    <scope>NUCLEOTIDE SEQUENCE [LARGE SCALE GENOMIC DNA]</scope>
</reference>
<dbReference type="AlphaFoldDB" id="A0A1F8DM43"/>
<protein>
    <submittedName>
        <fullName evidence="2">Uncharacterized protein</fullName>
    </submittedName>
</protein>
<keyword evidence="1" id="KW-0812">Transmembrane</keyword>
<name>A0A1F8DM43_9BACT</name>
<keyword evidence="1" id="KW-0472">Membrane</keyword>